<protein>
    <submittedName>
        <fullName evidence="2">Uncharacterized protein</fullName>
    </submittedName>
</protein>
<proteinExistence type="predicted"/>
<reference evidence="2" key="1">
    <citation type="submission" date="2020-11" db="EMBL/GenBank/DDBJ databases">
        <authorList>
            <consortium name="DOE Joint Genome Institute"/>
            <person name="Ahrendt S."/>
            <person name="Riley R."/>
            <person name="Andreopoulos W."/>
            <person name="Labutti K."/>
            <person name="Pangilinan J."/>
            <person name="Ruiz-Duenas F.J."/>
            <person name="Barrasa J.M."/>
            <person name="Sanchez-Garcia M."/>
            <person name="Camarero S."/>
            <person name="Miyauchi S."/>
            <person name="Serrano A."/>
            <person name="Linde D."/>
            <person name="Babiker R."/>
            <person name="Drula E."/>
            <person name="Ayuso-Fernandez I."/>
            <person name="Pacheco R."/>
            <person name="Padilla G."/>
            <person name="Ferreira P."/>
            <person name="Barriuso J."/>
            <person name="Kellner H."/>
            <person name="Castanera R."/>
            <person name="Alfaro M."/>
            <person name="Ramirez L."/>
            <person name="Pisabarro A.G."/>
            <person name="Kuo A."/>
            <person name="Tritt A."/>
            <person name="Lipzen A."/>
            <person name="He G."/>
            <person name="Yan M."/>
            <person name="Ng V."/>
            <person name="Cullen D."/>
            <person name="Martin F."/>
            <person name="Rosso M.-N."/>
            <person name="Henrissat B."/>
            <person name="Hibbett D."/>
            <person name="Martinez A.T."/>
            <person name="Grigoriev I.V."/>
        </authorList>
    </citation>
    <scope>NUCLEOTIDE SEQUENCE</scope>
    <source>
        <strain evidence="2">CBS 506.95</strain>
    </source>
</reference>
<feature type="compositionally biased region" description="Basic and acidic residues" evidence="1">
    <location>
        <begin position="143"/>
        <end position="153"/>
    </location>
</feature>
<comment type="caution">
    <text evidence="2">The sequence shown here is derived from an EMBL/GenBank/DDBJ whole genome shotgun (WGS) entry which is preliminary data.</text>
</comment>
<dbReference type="EMBL" id="MU158025">
    <property type="protein sequence ID" value="KAF9521563.1"/>
    <property type="molecule type" value="Genomic_DNA"/>
</dbReference>
<evidence type="ECO:0000313" key="3">
    <source>
        <dbReference type="Proteomes" id="UP000807306"/>
    </source>
</evidence>
<name>A0A9P6E2Z4_9AGAR</name>
<evidence type="ECO:0000313" key="2">
    <source>
        <dbReference type="EMBL" id="KAF9521563.1"/>
    </source>
</evidence>
<gene>
    <name evidence="2" type="ORF">CPB83DRAFT_841169</name>
</gene>
<keyword evidence="3" id="KW-1185">Reference proteome</keyword>
<sequence>MSMLSERMCSDRARESSKMLRPLIGPKGASEGRGKPRKGAGREPIYWLSKMRPKQPTQYLRRAETLRPAVKHSALDNVVLLPANSGLAWIGYIRYHLAGTGMATKPIYLLDYSINQLIVERKRQSKFKQHRYKPAWKVPSNEQRYEKKGEGKGSGDWGKCQV</sequence>
<evidence type="ECO:0000256" key="1">
    <source>
        <dbReference type="SAM" id="MobiDB-lite"/>
    </source>
</evidence>
<feature type="compositionally biased region" description="Basic and acidic residues" evidence="1">
    <location>
        <begin position="8"/>
        <end position="18"/>
    </location>
</feature>
<accession>A0A9P6E2Z4</accession>
<feature type="region of interest" description="Disordered" evidence="1">
    <location>
        <begin position="1"/>
        <end position="43"/>
    </location>
</feature>
<dbReference type="Proteomes" id="UP000807306">
    <property type="component" value="Unassembled WGS sequence"/>
</dbReference>
<feature type="region of interest" description="Disordered" evidence="1">
    <location>
        <begin position="139"/>
        <end position="162"/>
    </location>
</feature>
<dbReference type="AlphaFoldDB" id="A0A9P6E2Z4"/>
<organism evidence="2 3">
    <name type="scientific">Crepidotus variabilis</name>
    <dbReference type="NCBI Taxonomy" id="179855"/>
    <lineage>
        <taxon>Eukaryota</taxon>
        <taxon>Fungi</taxon>
        <taxon>Dikarya</taxon>
        <taxon>Basidiomycota</taxon>
        <taxon>Agaricomycotina</taxon>
        <taxon>Agaricomycetes</taxon>
        <taxon>Agaricomycetidae</taxon>
        <taxon>Agaricales</taxon>
        <taxon>Agaricineae</taxon>
        <taxon>Crepidotaceae</taxon>
        <taxon>Crepidotus</taxon>
    </lineage>
</organism>